<evidence type="ECO:0000256" key="1">
    <source>
        <dbReference type="ARBA" id="ARBA00004604"/>
    </source>
</evidence>
<keyword evidence="2" id="KW-0698">rRNA processing</keyword>
<keyword evidence="4" id="KW-0539">Nucleus</keyword>
<evidence type="ECO:0000313" key="6">
    <source>
        <dbReference type="EMBL" id="KAJ1607561.1"/>
    </source>
</evidence>
<reference evidence="6" key="1">
    <citation type="submission" date="2022-10" db="EMBL/GenBank/DDBJ databases">
        <title>Adaptive evolution leads to modifications in subtelomeric GC content in a zoonotic Cryptosporidium species.</title>
        <authorList>
            <person name="Li J."/>
            <person name="Feng Y."/>
            <person name="Xiao L."/>
        </authorList>
    </citation>
    <scope>NUCLEOTIDE SEQUENCE</scope>
    <source>
        <strain evidence="6">25894</strain>
    </source>
</reference>
<accession>A0ABQ8P580</accession>
<evidence type="ECO:0000256" key="3">
    <source>
        <dbReference type="ARBA" id="ARBA00022737"/>
    </source>
</evidence>
<comment type="caution">
    <text evidence="6">The sequence shown here is derived from an EMBL/GenBank/DDBJ whole genome shotgun (WGS) entry which is preliminary data.</text>
</comment>
<keyword evidence="7" id="KW-1185">Reference proteome</keyword>
<dbReference type="Proteomes" id="UP001071777">
    <property type="component" value="Unassembled WGS sequence"/>
</dbReference>
<proteinExistence type="predicted"/>
<feature type="domain" description="U3 small nucleolar RNA-associated protein 6 N-terminal" evidence="5">
    <location>
        <begin position="9"/>
        <end position="89"/>
    </location>
</feature>
<gene>
    <name evidence="6" type="ORF">OJ252_2810</name>
</gene>
<dbReference type="InterPro" id="IPR011990">
    <property type="entry name" value="TPR-like_helical_dom_sf"/>
</dbReference>
<dbReference type="SUPFAM" id="SSF48452">
    <property type="entry name" value="TPR-like"/>
    <property type="match status" value="1"/>
</dbReference>
<dbReference type="EMBL" id="JAPCXB010000118">
    <property type="protein sequence ID" value="KAJ1607561.1"/>
    <property type="molecule type" value="Genomic_DNA"/>
</dbReference>
<dbReference type="Gene3D" id="1.25.40.10">
    <property type="entry name" value="Tetratricopeptide repeat domain"/>
    <property type="match status" value="1"/>
</dbReference>
<comment type="subcellular location">
    <subcellularLocation>
        <location evidence="1">Nucleus</location>
        <location evidence="1">Nucleolus</location>
    </subcellularLocation>
</comment>
<dbReference type="Pfam" id="PF08640">
    <property type="entry name" value="U3_assoc_6"/>
    <property type="match status" value="1"/>
</dbReference>
<dbReference type="PANTHER" id="PTHR23271:SF1">
    <property type="entry name" value="U3 SMALL NUCLEOLAR RNA-ASSOCIATED PROTEIN 6 HOMOLOG"/>
    <property type="match status" value="1"/>
</dbReference>
<name>A0ABQ8P580_9CRYT</name>
<protein>
    <submittedName>
        <fullName evidence="6">Utp6p-like protein</fullName>
    </submittedName>
</protein>
<sequence>MADKVQRVMEDMVPELLDLGKRKVFSKDEIREIVRRRRDFEYKIASRTPTLRDYLEYLSYEYELERIRNIRTRALKLKKRTIGDYSIVRLIHFIFKRALRRFPSDEKLWLQNIDFCLKSGSSKALQRILISALRHNPANSVFWLIMSDREFQNGNAKEARSTILLGLRVNKDSLILWRGLSQLETNIAYKKYLDCFTSSELAIRKELYNKNSSIMSLVPILSHGLKKIKLEYKKDAHILFILRQYLKLHQVLSE</sequence>
<evidence type="ECO:0000313" key="7">
    <source>
        <dbReference type="Proteomes" id="UP001071777"/>
    </source>
</evidence>
<evidence type="ECO:0000256" key="2">
    <source>
        <dbReference type="ARBA" id="ARBA00022552"/>
    </source>
</evidence>
<dbReference type="PANTHER" id="PTHR23271">
    <property type="entry name" value="HEPATOCELLULAR CARCINOMA-ASSOCIATED ANTIGEN 66"/>
    <property type="match status" value="1"/>
</dbReference>
<evidence type="ECO:0000256" key="4">
    <source>
        <dbReference type="ARBA" id="ARBA00023242"/>
    </source>
</evidence>
<dbReference type="InterPro" id="IPR055347">
    <property type="entry name" value="UTP6_N"/>
</dbReference>
<organism evidence="6 7">
    <name type="scientific">Cryptosporidium canis</name>
    <dbReference type="NCBI Taxonomy" id="195482"/>
    <lineage>
        <taxon>Eukaryota</taxon>
        <taxon>Sar</taxon>
        <taxon>Alveolata</taxon>
        <taxon>Apicomplexa</taxon>
        <taxon>Conoidasida</taxon>
        <taxon>Coccidia</taxon>
        <taxon>Eucoccidiorida</taxon>
        <taxon>Eimeriorina</taxon>
        <taxon>Cryptosporidiidae</taxon>
        <taxon>Cryptosporidium</taxon>
    </lineage>
</organism>
<evidence type="ECO:0000259" key="5">
    <source>
        <dbReference type="Pfam" id="PF08640"/>
    </source>
</evidence>
<keyword evidence="3" id="KW-0677">Repeat</keyword>
<dbReference type="InterPro" id="IPR013949">
    <property type="entry name" value="Utp6"/>
</dbReference>
<feature type="non-terminal residue" evidence="6">
    <location>
        <position position="254"/>
    </location>
</feature>